<evidence type="ECO:0000256" key="5">
    <source>
        <dbReference type="ARBA" id="ARBA00023002"/>
    </source>
</evidence>
<evidence type="ECO:0000313" key="7">
    <source>
        <dbReference type="EMBL" id="VFK26156.1"/>
    </source>
</evidence>
<evidence type="ECO:0000256" key="3">
    <source>
        <dbReference type="ARBA" id="ARBA00022797"/>
    </source>
</evidence>
<dbReference type="PANTHER" id="PTHR41534:SF2">
    <property type="entry name" value="3-PHENYLPROPIONATE_CINNAMIC ACID DIOXYGENASE SUBUNIT BETA"/>
    <property type="match status" value="1"/>
</dbReference>
<dbReference type="InterPro" id="IPR032710">
    <property type="entry name" value="NTF2-like_dom_sf"/>
</dbReference>
<sequence length="136" mass="16032">MDEWLALFTRDARYVVPTADLPDGNPDRDVVFINDDSIRLRARVERLNRKHAHIERPRSRTRRFIGNVRVTKIEEKNIVVAAAFMVWRFRYEQRALYVGKYDYVLKTQGDILKIHRKKVVLDNESLSEHGTIGIIL</sequence>
<keyword evidence="4 6" id="KW-0223">Dioxygenase</keyword>
<gene>
    <name evidence="6" type="ORF">BECKLPF1236A_GA0070988_100293</name>
    <name evidence="7" type="ORF">BECKLPF1236C_GA0070990_100313</name>
</gene>
<organism evidence="6">
    <name type="scientific">Candidatus Kentrum sp. LPFa</name>
    <dbReference type="NCBI Taxonomy" id="2126335"/>
    <lineage>
        <taxon>Bacteria</taxon>
        <taxon>Pseudomonadati</taxon>
        <taxon>Pseudomonadota</taxon>
        <taxon>Gammaproteobacteria</taxon>
        <taxon>Candidatus Kentrum</taxon>
    </lineage>
</organism>
<protein>
    <submittedName>
        <fullName evidence="6">p-cumate 2,3-dioxygenase beta subunit</fullName>
    </submittedName>
</protein>
<dbReference type="Gene3D" id="3.10.450.50">
    <property type="match status" value="1"/>
</dbReference>
<dbReference type="PANTHER" id="PTHR41534">
    <property type="entry name" value="BLR3401 PROTEIN"/>
    <property type="match status" value="1"/>
</dbReference>
<dbReference type="InterPro" id="IPR000391">
    <property type="entry name" value="Rng_hydr_dOase-bsu"/>
</dbReference>
<name>A0A450VYR3_9GAMM</name>
<proteinExistence type="inferred from homology"/>
<dbReference type="SUPFAM" id="SSF54427">
    <property type="entry name" value="NTF2-like"/>
    <property type="match status" value="1"/>
</dbReference>
<comment type="pathway">
    <text evidence="1">Aromatic compound metabolism.</text>
</comment>
<dbReference type="GO" id="GO:0019380">
    <property type="term" value="P:3-phenylpropionate catabolic process"/>
    <property type="evidence" value="ECO:0007669"/>
    <property type="project" value="TreeGrafter"/>
</dbReference>
<accession>A0A450VYR3</accession>
<evidence type="ECO:0000256" key="1">
    <source>
        <dbReference type="ARBA" id="ARBA00005211"/>
    </source>
</evidence>
<dbReference type="EMBL" id="CAADFM010000029">
    <property type="protein sequence ID" value="VFK09900.1"/>
    <property type="molecule type" value="Genomic_DNA"/>
</dbReference>
<dbReference type="GO" id="GO:0051213">
    <property type="term" value="F:dioxygenase activity"/>
    <property type="evidence" value="ECO:0007669"/>
    <property type="project" value="UniProtKB-KW"/>
</dbReference>
<reference evidence="6" key="1">
    <citation type="submission" date="2019-02" db="EMBL/GenBank/DDBJ databases">
        <authorList>
            <person name="Gruber-Vodicka R. H."/>
            <person name="Seah K. B. B."/>
        </authorList>
    </citation>
    <scope>NUCLEOTIDE SEQUENCE</scope>
    <source>
        <strain evidence="6">BECK_S312</strain>
        <strain evidence="7">BECK_S426</strain>
    </source>
</reference>
<evidence type="ECO:0000256" key="2">
    <source>
        <dbReference type="ARBA" id="ARBA00009570"/>
    </source>
</evidence>
<dbReference type="EMBL" id="CAADFP010000031">
    <property type="protein sequence ID" value="VFK26156.1"/>
    <property type="molecule type" value="Genomic_DNA"/>
</dbReference>
<evidence type="ECO:0000313" key="6">
    <source>
        <dbReference type="EMBL" id="VFK09900.1"/>
    </source>
</evidence>
<evidence type="ECO:0000256" key="4">
    <source>
        <dbReference type="ARBA" id="ARBA00022964"/>
    </source>
</evidence>
<keyword evidence="3" id="KW-0058">Aromatic hydrocarbons catabolism</keyword>
<dbReference type="AlphaFoldDB" id="A0A450VYR3"/>
<dbReference type="Pfam" id="PF00866">
    <property type="entry name" value="Ring_hydroxyl_B"/>
    <property type="match status" value="1"/>
</dbReference>
<keyword evidence="5" id="KW-0560">Oxidoreductase</keyword>
<comment type="similarity">
    <text evidence="2">Belongs to the bacterial ring-hydroxylating dioxygenase beta subunit family.</text>
</comment>